<dbReference type="Pfam" id="PF10307">
    <property type="entry name" value="HAD_SAK_1"/>
    <property type="match status" value="1"/>
</dbReference>
<organism evidence="2">
    <name type="scientific">uncultured Caudovirales phage</name>
    <dbReference type="NCBI Taxonomy" id="2100421"/>
    <lineage>
        <taxon>Viruses</taxon>
        <taxon>Duplodnaviria</taxon>
        <taxon>Heunggongvirae</taxon>
        <taxon>Uroviricota</taxon>
        <taxon>Caudoviricetes</taxon>
        <taxon>Peduoviridae</taxon>
        <taxon>Maltschvirus</taxon>
        <taxon>Maltschvirus maltsch</taxon>
    </lineage>
</organism>
<dbReference type="InterPro" id="IPR036412">
    <property type="entry name" value="HAD-like_sf"/>
</dbReference>
<accession>A0A6J5PXZ9</accession>
<reference evidence="2" key="1">
    <citation type="submission" date="2020-05" db="EMBL/GenBank/DDBJ databases">
        <authorList>
            <person name="Chiriac C."/>
            <person name="Salcher M."/>
            <person name="Ghai R."/>
            <person name="Kavagutti S V."/>
        </authorList>
    </citation>
    <scope>NUCLEOTIDE SEQUENCE</scope>
</reference>
<gene>
    <name evidence="2" type="ORF">UFOVP972_244</name>
</gene>
<name>A0A6J5PXZ9_9CAUD</name>
<proteinExistence type="predicted"/>
<dbReference type="EMBL" id="LR796923">
    <property type="protein sequence ID" value="CAB4175547.1"/>
    <property type="molecule type" value="Genomic_DNA"/>
</dbReference>
<sequence length="196" mass="23379">MNEITRILVFDFDETLFRMPGYTDRFSVERLYPELTFPTPYSFYDHPTSMDPAIHNIQLIGAVYEDWKKASQEKNTRTILITHRTEELRPCAEKLLDKHEIVFDESYFLGRLSEKIQTLEKELSLLPNVKDIVIYEDSMEQLRKYQEFFYEYTRIIHRSFTSLSDLVTLEINFVDKSKVIPLYDFSAGQPRRIELI</sequence>
<evidence type="ECO:0000259" key="1">
    <source>
        <dbReference type="Pfam" id="PF10307"/>
    </source>
</evidence>
<evidence type="ECO:0000313" key="2">
    <source>
        <dbReference type="EMBL" id="CAB4175547.1"/>
    </source>
</evidence>
<feature type="domain" description="Swiss Army Knife RNA repair protein HAD" evidence="1">
    <location>
        <begin position="63"/>
        <end position="155"/>
    </location>
</feature>
<dbReference type="SUPFAM" id="SSF56784">
    <property type="entry name" value="HAD-like"/>
    <property type="match status" value="1"/>
</dbReference>
<dbReference type="InterPro" id="IPR018812">
    <property type="entry name" value="SAK_HAD"/>
</dbReference>
<protein>
    <recommendedName>
        <fullName evidence="1">Swiss Army Knife RNA repair protein HAD domain-containing protein</fullName>
    </recommendedName>
</protein>